<evidence type="ECO:0000313" key="7">
    <source>
        <dbReference type="EMBL" id="SAK90284.1"/>
    </source>
</evidence>
<dbReference type="InterPro" id="IPR036390">
    <property type="entry name" value="WH_DNA-bd_sf"/>
</dbReference>
<evidence type="ECO:0000256" key="2">
    <source>
        <dbReference type="ARBA" id="ARBA00023015"/>
    </source>
</evidence>
<comment type="caution">
    <text evidence="7">The sequence shown here is derived from an EMBL/GenBank/DDBJ whole genome shotgun (WGS) entry which is preliminary data.</text>
</comment>
<dbReference type="OrthoDB" id="464481at2"/>
<dbReference type="InterPro" id="IPR000847">
    <property type="entry name" value="LysR_HTH_N"/>
</dbReference>
<evidence type="ECO:0000313" key="8">
    <source>
        <dbReference type="Proteomes" id="UP000071859"/>
    </source>
</evidence>
<dbReference type="FunFam" id="1.10.10.10:FF:000001">
    <property type="entry name" value="LysR family transcriptional regulator"/>
    <property type="match status" value="1"/>
</dbReference>
<dbReference type="PANTHER" id="PTHR30126">
    <property type="entry name" value="HTH-TYPE TRANSCRIPTIONAL REGULATOR"/>
    <property type="match status" value="1"/>
</dbReference>
<proteinExistence type="inferred from homology"/>
<dbReference type="Proteomes" id="UP000071859">
    <property type="component" value="Unassembled WGS sequence"/>
</dbReference>
<dbReference type="InterPro" id="IPR005119">
    <property type="entry name" value="LysR_subst-bd"/>
</dbReference>
<dbReference type="PANTHER" id="PTHR30126:SF40">
    <property type="entry name" value="HTH-TYPE TRANSCRIPTIONAL REGULATOR GLTR"/>
    <property type="match status" value="1"/>
</dbReference>
<dbReference type="GO" id="GO:0000976">
    <property type="term" value="F:transcription cis-regulatory region binding"/>
    <property type="evidence" value="ECO:0007669"/>
    <property type="project" value="TreeGrafter"/>
</dbReference>
<evidence type="ECO:0000256" key="3">
    <source>
        <dbReference type="ARBA" id="ARBA00023125"/>
    </source>
</evidence>
<organism evidence="7 8">
    <name type="scientific">Caballeronia calidae</name>
    <dbReference type="NCBI Taxonomy" id="1777139"/>
    <lineage>
        <taxon>Bacteria</taxon>
        <taxon>Pseudomonadati</taxon>
        <taxon>Pseudomonadota</taxon>
        <taxon>Betaproteobacteria</taxon>
        <taxon>Burkholderiales</taxon>
        <taxon>Burkholderiaceae</taxon>
        <taxon>Caballeronia</taxon>
    </lineage>
</organism>
<accession>A0A158D6H6</accession>
<keyword evidence="8" id="KW-1185">Reference proteome</keyword>
<dbReference type="Gene3D" id="3.40.190.290">
    <property type="match status" value="1"/>
</dbReference>
<evidence type="ECO:0000256" key="5">
    <source>
        <dbReference type="SAM" id="MobiDB-lite"/>
    </source>
</evidence>
<dbReference type="AlphaFoldDB" id="A0A158D6H6"/>
<protein>
    <submittedName>
        <fullName evidence="7">LysR family transcriptional regulator</fullName>
    </submittedName>
</protein>
<dbReference type="Gene3D" id="1.10.10.10">
    <property type="entry name" value="Winged helix-like DNA-binding domain superfamily/Winged helix DNA-binding domain"/>
    <property type="match status" value="1"/>
</dbReference>
<keyword evidence="4" id="KW-0804">Transcription</keyword>
<evidence type="ECO:0000259" key="6">
    <source>
        <dbReference type="PROSITE" id="PS50931"/>
    </source>
</evidence>
<dbReference type="Pfam" id="PF00126">
    <property type="entry name" value="HTH_1"/>
    <property type="match status" value="1"/>
</dbReference>
<dbReference type="PROSITE" id="PS50931">
    <property type="entry name" value="HTH_LYSR"/>
    <property type="match status" value="1"/>
</dbReference>
<evidence type="ECO:0000256" key="1">
    <source>
        <dbReference type="ARBA" id="ARBA00009437"/>
    </source>
</evidence>
<dbReference type="GO" id="GO:0003700">
    <property type="term" value="F:DNA-binding transcription factor activity"/>
    <property type="evidence" value="ECO:0007669"/>
    <property type="project" value="InterPro"/>
</dbReference>
<dbReference type="Pfam" id="PF03466">
    <property type="entry name" value="LysR_substrate"/>
    <property type="match status" value="1"/>
</dbReference>
<dbReference type="SUPFAM" id="SSF46785">
    <property type="entry name" value="Winged helix' DNA-binding domain"/>
    <property type="match status" value="1"/>
</dbReference>
<comment type="similarity">
    <text evidence="1">Belongs to the LysR transcriptional regulatory family.</text>
</comment>
<dbReference type="InterPro" id="IPR036388">
    <property type="entry name" value="WH-like_DNA-bd_sf"/>
</dbReference>
<name>A0A158D6H6_9BURK</name>
<dbReference type="RefSeq" id="WP_082883406.1">
    <property type="nucleotide sequence ID" value="NZ_FCOX02000028.1"/>
</dbReference>
<gene>
    <name evidence="7" type="ORF">AWB78_04804</name>
</gene>
<feature type="domain" description="HTH lysR-type" evidence="6">
    <location>
        <begin position="1"/>
        <end position="58"/>
    </location>
</feature>
<keyword evidence="3" id="KW-0238">DNA-binding</keyword>
<keyword evidence="2" id="KW-0805">Transcription regulation</keyword>
<feature type="compositionally biased region" description="Polar residues" evidence="5">
    <location>
        <begin position="308"/>
        <end position="317"/>
    </location>
</feature>
<reference evidence="7" key="1">
    <citation type="submission" date="2016-01" db="EMBL/GenBank/DDBJ databases">
        <authorList>
            <person name="Peeters C."/>
        </authorList>
    </citation>
    <scope>NUCLEOTIDE SEQUENCE</scope>
    <source>
        <strain evidence="7">LMG 29321</strain>
    </source>
</reference>
<sequence>MDLAALTIFRAVVHENGVTRAAAKLNRVQSNVTTRIRQLEETLGTDLFIRDGRRLVLTPAGETLLPYAERLLALAEEARHAVSENRPQGRLRLGTMESTAASRLPRVLAAYHRRWPQVTLELATGVTRALIERVRTFDVDAAVIARPLESDALPSGQFESVPVFEEQLALVTPRGQHPAAMARDVAGLTLVAFERGCAYRTYAMRWYEQQGIRPARVLELGSYHAIIACVAAGAGVAVAPRSVLELAGLDGEVDLHPIGELGRVDTLLVWRKGHFSAALNALRDLLVDGTSRSGNPQILRHPYEEATSVRSAGQSNKKSTDGS</sequence>
<dbReference type="PRINTS" id="PR00039">
    <property type="entry name" value="HTHLYSR"/>
</dbReference>
<dbReference type="EMBL" id="FCOX02000028">
    <property type="protein sequence ID" value="SAK90284.1"/>
    <property type="molecule type" value="Genomic_DNA"/>
</dbReference>
<feature type="region of interest" description="Disordered" evidence="5">
    <location>
        <begin position="296"/>
        <end position="323"/>
    </location>
</feature>
<evidence type="ECO:0000256" key="4">
    <source>
        <dbReference type="ARBA" id="ARBA00023163"/>
    </source>
</evidence>
<dbReference type="SUPFAM" id="SSF53850">
    <property type="entry name" value="Periplasmic binding protein-like II"/>
    <property type="match status" value="1"/>
</dbReference>